<accession>A0AAD1XYN9</accession>
<evidence type="ECO:0000256" key="1">
    <source>
        <dbReference type="SAM" id="Phobius"/>
    </source>
</evidence>
<feature type="transmembrane region" description="Helical" evidence="1">
    <location>
        <begin position="7"/>
        <end position="27"/>
    </location>
</feature>
<name>A0AAD1XYN9_EUPCR</name>
<protein>
    <submittedName>
        <fullName evidence="2">Uncharacterized protein</fullName>
    </submittedName>
</protein>
<evidence type="ECO:0000313" key="2">
    <source>
        <dbReference type="EMBL" id="CAI2381462.1"/>
    </source>
</evidence>
<dbReference type="EMBL" id="CAMPGE010023533">
    <property type="protein sequence ID" value="CAI2381462.1"/>
    <property type="molecule type" value="Genomic_DNA"/>
</dbReference>
<keyword evidence="1" id="KW-0812">Transmembrane</keyword>
<dbReference type="Proteomes" id="UP001295684">
    <property type="component" value="Unassembled WGS sequence"/>
</dbReference>
<gene>
    <name evidence="2" type="ORF">ECRASSUSDP1_LOCUS22918</name>
</gene>
<proteinExistence type="predicted"/>
<evidence type="ECO:0000313" key="3">
    <source>
        <dbReference type="Proteomes" id="UP001295684"/>
    </source>
</evidence>
<keyword evidence="1" id="KW-1133">Transmembrane helix</keyword>
<comment type="caution">
    <text evidence="2">The sequence shown here is derived from an EMBL/GenBank/DDBJ whole genome shotgun (WGS) entry which is preliminary data.</text>
</comment>
<sequence>MCLNKFFWIFALMNVLTWLFDFIAYMISLSKVSSIENVCFSLENSIFLQMAFALINLCLYVFLARKSYAIDQEWSRYVTFMTINCIFQLIGLTVCFALAINSALDAWSKSCFSDARVAFILLMISIVFAYALIITQGISIIKIRRMLYSNTFRLAARKDDEEVIIKPTVDF</sequence>
<reference evidence="2" key="1">
    <citation type="submission" date="2023-07" db="EMBL/GenBank/DDBJ databases">
        <authorList>
            <consortium name="AG Swart"/>
            <person name="Singh M."/>
            <person name="Singh A."/>
            <person name="Seah K."/>
            <person name="Emmerich C."/>
        </authorList>
    </citation>
    <scope>NUCLEOTIDE SEQUENCE</scope>
    <source>
        <strain evidence="2">DP1</strain>
    </source>
</reference>
<keyword evidence="1" id="KW-0472">Membrane</keyword>
<feature type="transmembrane region" description="Helical" evidence="1">
    <location>
        <begin position="47"/>
        <end position="65"/>
    </location>
</feature>
<keyword evidence="3" id="KW-1185">Reference proteome</keyword>
<feature type="transmembrane region" description="Helical" evidence="1">
    <location>
        <begin position="77"/>
        <end position="100"/>
    </location>
</feature>
<feature type="transmembrane region" description="Helical" evidence="1">
    <location>
        <begin position="120"/>
        <end position="141"/>
    </location>
</feature>
<dbReference type="AlphaFoldDB" id="A0AAD1XYN9"/>
<organism evidence="2 3">
    <name type="scientific">Euplotes crassus</name>
    <dbReference type="NCBI Taxonomy" id="5936"/>
    <lineage>
        <taxon>Eukaryota</taxon>
        <taxon>Sar</taxon>
        <taxon>Alveolata</taxon>
        <taxon>Ciliophora</taxon>
        <taxon>Intramacronucleata</taxon>
        <taxon>Spirotrichea</taxon>
        <taxon>Hypotrichia</taxon>
        <taxon>Euplotida</taxon>
        <taxon>Euplotidae</taxon>
        <taxon>Moneuplotes</taxon>
    </lineage>
</organism>